<dbReference type="RefSeq" id="WP_135942987.1">
    <property type="nucleotide sequence ID" value="NZ_BMEI01000001.1"/>
</dbReference>
<evidence type="ECO:0000256" key="5">
    <source>
        <dbReference type="ARBA" id="ARBA00023136"/>
    </source>
</evidence>
<dbReference type="GO" id="GO:0016746">
    <property type="term" value="F:acyltransferase activity"/>
    <property type="evidence" value="ECO:0007669"/>
    <property type="project" value="UniProtKB-KW"/>
</dbReference>
<dbReference type="GO" id="GO:0005886">
    <property type="term" value="C:plasma membrane"/>
    <property type="evidence" value="ECO:0007669"/>
    <property type="project" value="UniProtKB-SubCell"/>
</dbReference>
<dbReference type="GO" id="GO:0009247">
    <property type="term" value="P:glycolipid biosynthetic process"/>
    <property type="evidence" value="ECO:0007669"/>
    <property type="project" value="UniProtKB-ARBA"/>
</dbReference>
<proteinExistence type="predicted"/>
<comment type="subcellular location">
    <subcellularLocation>
        <location evidence="1">Cell inner membrane</location>
    </subcellularLocation>
</comment>
<comment type="caution">
    <text evidence="7">The sequence shown here is derived from an EMBL/GenBank/DDBJ whole genome shotgun (WGS) entry which is preliminary data.</text>
</comment>
<keyword evidence="8" id="KW-1185">Reference proteome</keyword>
<dbReference type="EMBL" id="SRXV01000001">
    <property type="protein sequence ID" value="TGY93793.1"/>
    <property type="molecule type" value="Genomic_DNA"/>
</dbReference>
<evidence type="ECO:0000256" key="4">
    <source>
        <dbReference type="ARBA" id="ARBA00022679"/>
    </source>
</evidence>
<dbReference type="Proteomes" id="UP000305451">
    <property type="component" value="Unassembled WGS sequence"/>
</dbReference>
<keyword evidence="5" id="KW-0472">Membrane</keyword>
<dbReference type="CDD" id="cd07984">
    <property type="entry name" value="LPLAT_LABLAT-like"/>
    <property type="match status" value="1"/>
</dbReference>
<dbReference type="PANTHER" id="PTHR30606:SF9">
    <property type="entry name" value="LIPID A BIOSYNTHESIS LAUROYLTRANSFERASE"/>
    <property type="match status" value="1"/>
</dbReference>
<name>A0A4S2HD77_9PROT</name>
<evidence type="ECO:0000256" key="1">
    <source>
        <dbReference type="ARBA" id="ARBA00004533"/>
    </source>
</evidence>
<reference evidence="7 8" key="1">
    <citation type="journal article" date="2013" name="Int. J. Syst. Evol. Microbiol.">
        <title>Marinicauda pacifica gen. nov., sp. nov., a prosthecate alphaproteobacterium of the family Hyphomonadaceae isolated from deep seawater.</title>
        <authorList>
            <person name="Zhang X.Y."/>
            <person name="Li G.W."/>
            <person name="Wang C.S."/>
            <person name="Zhang Y.J."/>
            <person name="Xu X.W."/>
            <person name="Li H."/>
            <person name="Liu A."/>
            <person name="Liu C."/>
            <person name="Xie B.B."/>
            <person name="Qin Q.L."/>
            <person name="Xu Z."/>
            <person name="Chen X.L."/>
            <person name="Zhou B.C."/>
            <person name="Zhang Y.Z."/>
        </authorList>
    </citation>
    <scope>NUCLEOTIDE SEQUENCE [LARGE SCALE GENOMIC DNA]</scope>
    <source>
        <strain evidence="7 8">P-1 km-3</strain>
    </source>
</reference>
<dbReference type="PANTHER" id="PTHR30606">
    <property type="entry name" value="LIPID A BIOSYNTHESIS LAUROYL ACYLTRANSFERASE"/>
    <property type="match status" value="1"/>
</dbReference>
<dbReference type="OrthoDB" id="9801955at2"/>
<organism evidence="7 8">
    <name type="scientific">Marinicauda pacifica</name>
    <dbReference type="NCBI Taxonomy" id="1133559"/>
    <lineage>
        <taxon>Bacteria</taxon>
        <taxon>Pseudomonadati</taxon>
        <taxon>Pseudomonadota</taxon>
        <taxon>Alphaproteobacteria</taxon>
        <taxon>Maricaulales</taxon>
        <taxon>Maricaulaceae</taxon>
        <taxon>Marinicauda</taxon>
    </lineage>
</organism>
<evidence type="ECO:0000256" key="6">
    <source>
        <dbReference type="ARBA" id="ARBA00023315"/>
    </source>
</evidence>
<keyword evidence="4 7" id="KW-0808">Transferase</keyword>
<dbReference type="Pfam" id="PF03279">
    <property type="entry name" value="Lip_A_acyltrans"/>
    <property type="match status" value="1"/>
</dbReference>
<dbReference type="AlphaFoldDB" id="A0A4S2HD77"/>
<evidence type="ECO:0000313" key="8">
    <source>
        <dbReference type="Proteomes" id="UP000305451"/>
    </source>
</evidence>
<dbReference type="InterPro" id="IPR004960">
    <property type="entry name" value="LipA_acyltrans"/>
</dbReference>
<evidence type="ECO:0000256" key="2">
    <source>
        <dbReference type="ARBA" id="ARBA00022475"/>
    </source>
</evidence>
<evidence type="ECO:0000256" key="3">
    <source>
        <dbReference type="ARBA" id="ARBA00022519"/>
    </source>
</evidence>
<keyword evidence="2" id="KW-1003">Cell membrane</keyword>
<keyword evidence="6 7" id="KW-0012">Acyltransferase</keyword>
<keyword evidence="3" id="KW-0997">Cell inner membrane</keyword>
<gene>
    <name evidence="7" type="ORF">E5162_00420</name>
</gene>
<accession>A0A4S2HD77</accession>
<protein>
    <submittedName>
        <fullName evidence="7">Lipid A biosynthesis acyltransferase</fullName>
    </submittedName>
</protein>
<evidence type="ECO:0000313" key="7">
    <source>
        <dbReference type="EMBL" id="TGY93793.1"/>
    </source>
</evidence>
<sequence>MTTLLQRLGWRGEALAWDAYQGMFRAMGLERASVAGSALLRRIGPLSGAHHVARVNMRIAFPDAHERELDSLLDAMWDNFGRVLGEFPNMDRFDMSVRSQQVTVEGAEILEDIGRSKAPTVLFSGHFANWEMIGATLAQHLKTCRITYRHANNPIIDRRIIAQRQAYGVRILTPKGGSGAKEMLAALQAGNPVGLMNDQKMNDGIAAPFFGRPAMTASGPARLAQRYDAPLVPMSVRRVEGTRFHVKVHEPLDTPEGSGNEAILQTVTRINEFIEARILEAPEQWFWVHRRFEKPLYKKPK</sequence>